<evidence type="ECO:0000313" key="1">
    <source>
        <dbReference type="EMBL" id="KKR06466.1"/>
    </source>
</evidence>
<dbReference type="Pfam" id="PF06185">
    <property type="entry name" value="YecM"/>
    <property type="match status" value="1"/>
</dbReference>
<dbReference type="SUPFAM" id="SSF54593">
    <property type="entry name" value="Glyoxalase/Bleomycin resistance protein/Dihydroxybiphenyl dioxygenase"/>
    <property type="match status" value="1"/>
</dbReference>
<evidence type="ECO:0008006" key="3">
    <source>
        <dbReference type="Google" id="ProtNLM"/>
    </source>
</evidence>
<dbReference type="InterPro" id="IPR029068">
    <property type="entry name" value="Glyas_Bleomycin-R_OHBP_Dase"/>
</dbReference>
<dbReference type="EMBL" id="LBWK01000001">
    <property type="protein sequence ID" value="KKR06466.1"/>
    <property type="molecule type" value="Genomic_DNA"/>
</dbReference>
<dbReference type="AlphaFoldDB" id="A0A0G0N0U4"/>
<evidence type="ECO:0000313" key="2">
    <source>
        <dbReference type="Proteomes" id="UP000034799"/>
    </source>
</evidence>
<name>A0A0G0N0U4_9BACT</name>
<dbReference type="STRING" id="1619100.UT34_C0001G0507"/>
<dbReference type="Gene3D" id="3.10.180.10">
    <property type="entry name" value="2,3-Dihydroxybiphenyl 1,2-Dioxygenase, domain 1"/>
    <property type="match status" value="1"/>
</dbReference>
<protein>
    <recommendedName>
        <fullName evidence="3">VOC family protein</fullName>
    </recommendedName>
</protein>
<accession>A0A0G0N0U4</accession>
<comment type="caution">
    <text evidence="1">The sequence shown here is derived from an EMBL/GenBank/DDBJ whole genome shotgun (WGS) entry which is preliminary data.</text>
</comment>
<proteinExistence type="predicted"/>
<organism evidence="1 2">
    <name type="scientific">candidate division WS6 bacterium GW2011_GWF2_39_15</name>
    <dbReference type="NCBI Taxonomy" id="1619100"/>
    <lineage>
        <taxon>Bacteria</taxon>
        <taxon>Candidatus Dojkabacteria</taxon>
    </lineage>
</organism>
<gene>
    <name evidence="1" type="ORF">UT34_C0001G0507</name>
</gene>
<dbReference type="Proteomes" id="UP000034799">
    <property type="component" value="Unassembled WGS sequence"/>
</dbReference>
<sequence>MSDLFKYDSLQEFFSIYQKAVLNFLNQYDLDISELVPDHLGALTHNSEEFESVTTILLSHSQMIKEIQLNNRRVRVFKLNHPLLGDFTIPKIEIFEPKPESDLAKLRYGIEHISFTVKNFDNFASAVVNILPIAKQGQVGTSKFMKTEIINTVEIEFRSDSLGEEYA</sequence>
<dbReference type="InterPro" id="IPR010393">
    <property type="entry name" value="DUF991_YecM-like"/>
</dbReference>
<reference evidence="1 2" key="1">
    <citation type="journal article" date="2015" name="Nature">
        <title>rRNA introns, odd ribosomes, and small enigmatic genomes across a large radiation of phyla.</title>
        <authorList>
            <person name="Brown C.T."/>
            <person name="Hug L.A."/>
            <person name="Thomas B.C."/>
            <person name="Sharon I."/>
            <person name="Castelle C.J."/>
            <person name="Singh A."/>
            <person name="Wilkins M.J."/>
            <person name="Williams K.H."/>
            <person name="Banfield J.F."/>
        </authorList>
    </citation>
    <scope>NUCLEOTIDE SEQUENCE [LARGE SCALE GENOMIC DNA]</scope>
</reference>